<proteinExistence type="predicted"/>
<evidence type="ECO:0000313" key="2">
    <source>
        <dbReference type="EMBL" id="CAA9487483.1"/>
    </source>
</evidence>
<feature type="domain" description="DUF427" evidence="1">
    <location>
        <begin position="1"/>
        <end position="85"/>
    </location>
</feature>
<dbReference type="PANTHER" id="PTHR34310:SF5">
    <property type="entry name" value="DUF427 DOMAIN PROTEIN (AFU_ORTHOLOGUE AFUA_3G02220)"/>
    <property type="match status" value="1"/>
</dbReference>
<dbReference type="PANTHER" id="PTHR34310">
    <property type="entry name" value="DUF427 DOMAIN PROTEIN (AFU_ORTHOLOGUE AFUA_3G02220)"/>
    <property type="match status" value="1"/>
</dbReference>
<reference evidence="2" key="1">
    <citation type="submission" date="2020-02" db="EMBL/GenBank/DDBJ databases">
        <authorList>
            <person name="Meier V. D."/>
        </authorList>
    </citation>
    <scope>NUCLEOTIDE SEQUENCE</scope>
    <source>
        <strain evidence="2">AVDCRST_MAG53</strain>
    </source>
</reference>
<name>A0A6J4S273_9ACTN</name>
<dbReference type="Gene3D" id="2.170.150.40">
    <property type="entry name" value="Domain of unknown function (DUF427)"/>
    <property type="match status" value="1"/>
</dbReference>
<gene>
    <name evidence="2" type="ORF">AVDCRST_MAG53-1092</name>
</gene>
<sequence length="95" mass="10467">MRATWNGQTIADSDDTVVVAGKHYFPRSAVREELLSPSEKTSFCPVKGTANYFTVTVDGQENVNGAWTYPAPRDDAIKDRIAFWNGIEVKAEAVS</sequence>
<protein>
    <recommendedName>
        <fullName evidence="1">DUF427 domain-containing protein</fullName>
    </recommendedName>
</protein>
<dbReference type="AlphaFoldDB" id="A0A6J4S273"/>
<dbReference type="InterPro" id="IPR038694">
    <property type="entry name" value="DUF427_sf"/>
</dbReference>
<dbReference type="EMBL" id="CADCVR010000036">
    <property type="protein sequence ID" value="CAA9487483.1"/>
    <property type="molecule type" value="Genomic_DNA"/>
</dbReference>
<organism evidence="2">
    <name type="scientific">uncultured Solirubrobacteraceae bacterium</name>
    <dbReference type="NCBI Taxonomy" id="1162706"/>
    <lineage>
        <taxon>Bacteria</taxon>
        <taxon>Bacillati</taxon>
        <taxon>Actinomycetota</taxon>
        <taxon>Thermoleophilia</taxon>
        <taxon>Solirubrobacterales</taxon>
        <taxon>Solirubrobacteraceae</taxon>
        <taxon>environmental samples</taxon>
    </lineage>
</organism>
<evidence type="ECO:0000259" key="1">
    <source>
        <dbReference type="Pfam" id="PF04248"/>
    </source>
</evidence>
<dbReference type="Pfam" id="PF04248">
    <property type="entry name" value="NTP_transf_9"/>
    <property type="match status" value="1"/>
</dbReference>
<dbReference type="InterPro" id="IPR007361">
    <property type="entry name" value="DUF427"/>
</dbReference>
<accession>A0A6J4S273</accession>